<dbReference type="PROSITE" id="PS50157">
    <property type="entry name" value="ZINC_FINGER_C2H2_2"/>
    <property type="match status" value="1"/>
</dbReference>
<accession>A0A014QV29</accession>
<comment type="caution">
    <text evidence="3">The sequence shown here is derived from an EMBL/GenBank/DDBJ whole genome shotgun (WGS) entry which is preliminary data.</text>
</comment>
<evidence type="ECO:0000313" key="3">
    <source>
        <dbReference type="EMBL" id="EXU97547.1"/>
    </source>
</evidence>
<reference evidence="3 4" key="1">
    <citation type="submission" date="2014-02" db="EMBL/GenBank/DDBJ databases">
        <title>The genome sequence of the entomopathogenic fungus Metarhizium robertsii ARSEF 2575.</title>
        <authorList>
            <person name="Giuliano Garisto Donzelli B."/>
            <person name="Roe B.A."/>
            <person name="Macmil S.L."/>
            <person name="Krasnoff S.B."/>
            <person name="Gibson D.M."/>
        </authorList>
    </citation>
    <scope>NUCLEOTIDE SEQUENCE [LARGE SCALE GENOMIC DNA]</scope>
    <source>
        <strain evidence="3 4">ARSEF 2575</strain>
    </source>
</reference>
<dbReference type="Proteomes" id="UP000030151">
    <property type="component" value="Unassembled WGS sequence"/>
</dbReference>
<dbReference type="Pfam" id="PF12013">
    <property type="entry name" value="OrsD"/>
    <property type="match status" value="1"/>
</dbReference>
<keyword evidence="1" id="KW-0863">Zinc-finger</keyword>
<gene>
    <name evidence="3" type="ORF">X797_009266</name>
</gene>
<dbReference type="AlphaFoldDB" id="A0A014QV29"/>
<protein>
    <submittedName>
        <fullName evidence="3">DUF3505 domain protein</fullName>
    </submittedName>
</protein>
<dbReference type="EMBL" id="JELW01000035">
    <property type="protein sequence ID" value="EXU97547.1"/>
    <property type="molecule type" value="Genomic_DNA"/>
</dbReference>
<feature type="non-terminal residue" evidence="3">
    <location>
        <position position="351"/>
    </location>
</feature>
<dbReference type="GO" id="GO:0008270">
    <property type="term" value="F:zinc ion binding"/>
    <property type="evidence" value="ECO:0007669"/>
    <property type="project" value="UniProtKB-KW"/>
</dbReference>
<sequence>MDEHAVLDDKHQLLLCKTCGHAVMPGSSAQTHFSQKHQVKGEQLRAIADYVDVDSLNDPNTIEVPADRSEPLPHLKIHDGFSCDACRYLTKSQNCLARHWRDSKHGAGRPRYSCVQMQSWTPIQRARYWIVTERGNSNAAPPPSSRPAESAMDKIISESQIELQEEDMKRREHGNRQEGIDFDSTWVKHMKWVSHFGDRSLLEIHDTAQGIGARYSKGKATTPEDENAVRERQLLTRLNESFDREVDRCTWRFSSTPDETLQCLHGIEAGKPHQRPFGHTTKDKSQARYQATGYRYMEFCWRAYRLGRQEAASRLAMRFTDEQWSLMGDVVHELEDEDIVPAGNSTTQTDP</sequence>
<dbReference type="InterPro" id="IPR022698">
    <property type="entry name" value="OrsD"/>
</dbReference>
<evidence type="ECO:0000256" key="1">
    <source>
        <dbReference type="PROSITE-ProRule" id="PRU00042"/>
    </source>
</evidence>
<feature type="domain" description="C2H2-type" evidence="2">
    <location>
        <begin position="81"/>
        <end position="110"/>
    </location>
</feature>
<keyword evidence="1" id="KW-0862">Zinc</keyword>
<keyword evidence="1" id="KW-0479">Metal-binding</keyword>
<dbReference type="HOGENOM" id="CLU_067865_0_0_1"/>
<proteinExistence type="predicted"/>
<evidence type="ECO:0000259" key="2">
    <source>
        <dbReference type="PROSITE" id="PS50157"/>
    </source>
</evidence>
<name>A0A014QV29_9HYPO</name>
<dbReference type="InterPro" id="IPR013087">
    <property type="entry name" value="Znf_C2H2_type"/>
</dbReference>
<evidence type="ECO:0000313" key="4">
    <source>
        <dbReference type="Proteomes" id="UP000030151"/>
    </source>
</evidence>
<organism evidence="3 4">
    <name type="scientific">Metarhizium robertsii</name>
    <dbReference type="NCBI Taxonomy" id="568076"/>
    <lineage>
        <taxon>Eukaryota</taxon>
        <taxon>Fungi</taxon>
        <taxon>Dikarya</taxon>
        <taxon>Ascomycota</taxon>
        <taxon>Pezizomycotina</taxon>
        <taxon>Sordariomycetes</taxon>
        <taxon>Hypocreomycetidae</taxon>
        <taxon>Hypocreales</taxon>
        <taxon>Clavicipitaceae</taxon>
        <taxon>Metarhizium</taxon>
    </lineage>
</organism>